<protein>
    <submittedName>
        <fullName evidence="1">Uncharacterized protein</fullName>
    </submittedName>
</protein>
<keyword evidence="2" id="KW-1185">Reference proteome</keyword>
<proteinExistence type="predicted"/>
<evidence type="ECO:0000313" key="2">
    <source>
        <dbReference type="Proteomes" id="UP001150581"/>
    </source>
</evidence>
<dbReference type="Proteomes" id="UP001150581">
    <property type="component" value="Unassembled WGS sequence"/>
</dbReference>
<name>A0ACC1IQ43_9FUNG</name>
<organism evidence="1 2">
    <name type="scientific">Kickxella alabastrina</name>
    <dbReference type="NCBI Taxonomy" id="61397"/>
    <lineage>
        <taxon>Eukaryota</taxon>
        <taxon>Fungi</taxon>
        <taxon>Fungi incertae sedis</taxon>
        <taxon>Zoopagomycota</taxon>
        <taxon>Kickxellomycotina</taxon>
        <taxon>Kickxellomycetes</taxon>
        <taxon>Kickxellales</taxon>
        <taxon>Kickxellaceae</taxon>
        <taxon>Kickxella</taxon>
    </lineage>
</organism>
<comment type="caution">
    <text evidence="1">The sequence shown here is derived from an EMBL/GenBank/DDBJ whole genome shotgun (WGS) entry which is preliminary data.</text>
</comment>
<gene>
    <name evidence="1" type="ORF">LPJ66_002587</name>
</gene>
<accession>A0ACC1IQ43</accession>
<sequence>MIIASSFSSSLNDNTSVDDGKPNSIYGDSVRQATRDAFIPLQDLSPRSSSASGSAATFSNDVRDIGYLDTMAAVFGENVDGQHADQRMSPSSLENNSVATRRDLFFPAECSVERAANSRGERYFYTVGAIEPGGGDSAARYAVGDDGRMSIAQRQETVVREQQQQSFGSSSGNSMSNRAMPRMMQEDMERGRRRGAFVSASASADARKRNHKIALQSAADLQRELFPHGVPSQGVLKSGVRHISADIKFRAIGCERRPWHGFIIDDVLFVYVSEFVASEGSFRTAVMALMELAEDVLGCASVICALPKALSTVSGGPVDTAAAATLVRAFMYSGFELVSQMLYHPSPAYVLVGYDAM</sequence>
<reference evidence="1" key="1">
    <citation type="submission" date="2022-07" db="EMBL/GenBank/DDBJ databases">
        <title>Phylogenomic reconstructions and comparative analyses of Kickxellomycotina fungi.</title>
        <authorList>
            <person name="Reynolds N.K."/>
            <person name="Stajich J.E."/>
            <person name="Barry K."/>
            <person name="Grigoriev I.V."/>
            <person name="Crous P."/>
            <person name="Smith M.E."/>
        </authorList>
    </citation>
    <scope>NUCLEOTIDE SEQUENCE</scope>
    <source>
        <strain evidence="1">Benny 63K</strain>
    </source>
</reference>
<evidence type="ECO:0000313" key="1">
    <source>
        <dbReference type="EMBL" id="KAJ1898695.1"/>
    </source>
</evidence>
<dbReference type="EMBL" id="JANBPG010000217">
    <property type="protein sequence ID" value="KAJ1898695.1"/>
    <property type="molecule type" value="Genomic_DNA"/>
</dbReference>